<accession>A0ABW3UW20</accession>
<dbReference type="Gene3D" id="3.40.710.10">
    <property type="entry name" value="DD-peptidase/beta-lactamase superfamily"/>
    <property type="match status" value="1"/>
</dbReference>
<dbReference type="Pfam" id="PF00144">
    <property type="entry name" value="Beta-lactamase"/>
    <property type="match status" value="1"/>
</dbReference>
<protein>
    <submittedName>
        <fullName evidence="4">Serine hydrolase domain-containing protein</fullName>
        <ecNumber evidence="4">3.-.-.-</ecNumber>
    </submittedName>
</protein>
<sequence length="334" mass="37666">MRQQLLERKLTEHFEAYALERQFSGTILAAEEGHICFHRSYGLANCEHQVPNTGETKFQIASITKPITAMAALMLEERGVIDIRGRIGDYLPVADGLDSCITIHQLLTHTSGIRDFEKLPGFAGGLERTLYEGLDILQLIQHDPQPSVPGTKWEYCNTGYNLLGVLIETVTGMSYAEFVTQNILAPLGMDTTGFGSSDSIVHGLAQGYSLNEKGEQVKARYFELGNFLASGHMVSTAEDLLKWDRALYPGHLVSEELLRKMFAPHAYIDEIRHYGYGWSIYHGSRGHGGWLPGYWCKFRQFPERKQVLIMLSNHDYTKEDGIIDRTEAIFKECL</sequence>
<dbReference type="EMBL" id="JBHTLU010000036">
    <property type="protein sequence ID" value="MFD1223795.1"/>
    <property type="molecule type" value="Genomic_DNA"/>
</dbReference>
<organism evidence="4 5">
    <name type="scientific">Paenibacillus vulneris</name>
    <dbReference type="NCBI Taxonomy" id="1133364"/>
    <lineage>
        <taxon>Bacteria</taxon>
        <taxon>Bacillati</taxon>
        <taxon>Bacillota</taxon>
        <taxon>Bacilli</taxon>
        <taxon>Bacillales</taxon>
        <taxon>Paenibacillaceae</taxon>
        <taxon>Paenibacillus</taxon>
    </lineage>
</organism>
<comment type="caution">
    <text evidence="4">The sequence shown here is derived from an EMBL/GenBank/DDBJ whole genome shotgun (WGS) entry which is preliminary data.</text>
</comment>
<keyword evidence="5" id="KW-1185">Reference proteome</keyword>
<keyword evidence="4" id="KW-0378">Hydrolase</keyword>
<proteinExistence type="predicted"/>
<dbReference type="PANTHER" id="PTHR46825:SF11">
    <property type="entry name" value="PENICILLIN-BINDING PROTEIN 4"/>
    <property type="match status" value="1"/>
</dbReference>
<gene>
    <name evidence="4" type="ORF">ACFQ4B_27095</name>
</gene>
<dbReference type="InterPro" id="IPR012338">
    <property type="entry name" value="Beta-lactam/transpept-like"/>
</dbReference>
<dbReference type="EC" id="3.-.-.-" evidence="4"/>
<reference evidence="5" key="1">
    <citation type="journal article" date="2019" name="Int. J. Syst. Evol. Microbiol.">
        <title>The Global Catalogue of Microorganisms (GCM) 10K type strain sequencing project: providing services to taxonomists for standard genome sequencing and annotation.</title>
        <authorList>
            <consortium name="The Broad Institute Genomics Platform"/>
            <consortium name="The Broad Institute Genome Sequencing Center for Infectious Disease"/>
            <person name="Wu L."/>
            <person name="Ma J."/>
        </authorList>
    </citation>
    <scope>NUCLEOTIDE SEQUENCE [LARGE SCALE GENOMIC DNA]</scope>
    <source>
        <strain evidence="5">CCUG 53270</strain>
    </source>
</reference>
<evidence type="ECO:0000313" key="4">
    <source>
        <dbReference type="EMBL" id="MFD1223795.1"/>
    </source>
</evidence>
<dbReference type="InterPro" id="IPR050491">
    <property type="entry name" value="AmpC-like"/>
</dbReference>
<feature type="domain" description="Beta-lactamase-related" evidence="3">
    <location>
        <begin position="22"/>
        <end position="326"/>
    </location>
</feature>
<evidence type="ECO:0000313" key="5">
    <source>
        <dbReference type="Proteomes" id="UP001597180"/>
    </source>
</evidence>
<dbReference type="GO" id="GO:0016787">
    <property type="term" value="F:hydrolase activity"/>
    <property type="evidence" value="ECO:0007669"/>
    <property type="project" value="UniProtKB-KW"/>
</dbReference>
<dbReference type="SUPFAM" id="SSF56601">
    <property type="entry name" value="beta-lactamase/transpeptidase-like"/>
    <property type="match status" value="1"/>
</dbReference>
<comment type="subcellular location">
    <subcellularLocation>
        <location evidence="1">Membrane</location>
    </subcellularLocation>
</comment>
<dbReference type="RefSeq" id="WP_345587795.1">
    <property type="nucleotide sequence ID" value="NZ_BAABJG010000014.1"/>
</dbReference>
<dbReference type="InterPro" id="IPR001466">
    <property type="entry name" value="Beta-lactam-related"/>
</dbReference>
<evidence type="ECO:0000256" key="1">
    <source>
        <dbReference type="ARBA" id="ARBA00004370"/>
    </source>
</evidence>
<keyword evidence="2" id="KW-0472">Membrane</keyword>
<evidence type="ECO:0000256" key="2">
    <source>
        <dbReference type="ARBA" id="ARBA00023136"/>
    </source>
</evidence>
<evidence type="ECO:0000259" key="3">
    <source>
        <dbReference type="Pfam" id="PF00144"/>
    </source>
</evidence>
<dbReference type="PANTHER" id="PTHR46825">
    <property type="entry name" value="D-ALANYL-D-ALANINE-CARBOXYPEPTIDASE/ENDOPEPTIDASE AMPH"/>
    <property type="match status" value="1"/>
</dbReference>
<name>A0ABW3UW20_9BACL</name>
<dbReference type="Proteomes" id="UP001597180">
    <property type="component" value="Unassembled WGS sequence"/>
</dbReference>